<dbReference type="CDD" id="cd00158">
    <property type="entry name" value="RHOD"/>
    <property type="match status" value="1"/>
</dbReference>
<dbReference type="Gene3D" id="3.40.250.10">
    <property type="entry name" value="Rhodanese-like domain"/>
    <property type="match status" value="1"/>
</dbReference>
<dbReference type="STRING" id="915059.NH26_02125"/>
<reference evidence="2 3" key="1">
    <citation type="journal article" date="2012" name="Int. J. Syst. Evol. Microbiol.">
        <title>Flammeovirga pacifica sp. nov., isolated from deep-sea sediment.</title>
        <authorList>
            <person name="Xu H."/>
            <person name="Fu Y."/>
            <person name="Yang N."/>
            <person name="Ding Z."/>
            <person name="Lai Q."/>
            <person name="Zeng R."/>
        </authorList>
    </citation>
    <scope>NUCLEOTIDE SEQUENCE [LARGE SCALE GENOMIC DNA]</scope>
    <source>
        <strain evidence="3">DSM 24597 / LMG 26175 / WPAGA1</strain>
    </source>
</reference>
<dbReference type="OrthoDB" id="9808735at2"/>
<feature type="domain" description="Rhodanese" evidence="1">
    <location>
        <begin position="20"/>
        <end position="100"/>
    </location>
</feature>
<dbReference type="InterPro" id="IPR036873">
    <property type="entry name" value="Rhodanese-like_dom_sf"/>
</dbReference>
<dbReference type="Proteomes" id="UP000179797">
    <property type="component" value="Unassembled WGS sequence"/>
</dbReference>
<dbReference type="AlphaFoldDB" id="A0A1S1YW27"/>
<evidence type="ECO:0000313" key="3">
    <source>
        <dbReference type="Proteomes" id="UP000179797"/>
    </source>
</evidence>
<dbReference type="RefSeq" id="WP_044223730.1">
    <property type="nucleotide sequence ID" value="NZ_JRYR02000001.1"/>
</dbReference>
<name>A0A1S1YW27_FLAPC</name>
<protein>
    <submittedName>
        <fullName evidence="2">Sulfurtransferase</fullName>
    </submittedName>
</protein>
<dbReference type="Pfam" id="PF00581">
    <property type="entry name" value="Rhodanese"/>
    <property type="match status" value="1"/>
</dbReference>
<organism evidence="2 3">
    <name type="scientific">Flammeovirga pacifica</name>
    <dbReference type="NCBI Taxonomy" id="915059"/>
    <lineage>
        <taxon>Bacteria</taxon>
        <taxon>Pseudomonadati</taxon>
        <taxon>Bacteroidota</taxon>
        <taxon>Cytophagia</taxon>
        <taxon>Cytophagales</taxon>
        <taxon>Flammeovirgaceae</taxon>
        <taxon>Flammeovirga</taxon>
    </lineage>
</organism>
<evidence type="ECO:0000313" key="2">
    <source>
        <dbReference type="EMBL" id="OHX65234.1"/>
    </source>
</evidence>
<dbReference type="PANTHER" id="PTHR45431:SF3">
    <property type="entry name" value="RHODANESE-LIKE DOMAIN-CONTAINING PROTEIN 15, CHLOROPLASTIC"/>
    <property type="match status" value="1"/>
</dbReference>
<dbReference type="SMART" id="SM00450">
    <property type="entry name" value="RHOD"/>
    <property type="match status" value="1"/>
</dbReference>
<dbReference type="GO" id="GO:0016740">
    <property type="term" value="F:transferase activity"/>
    <property type="evidence" value="ECO:0007669"/>
    <property type="project" value="UniProtKB-KW"/>
</dbReference>
<dbReference type="SUPFAM" id="SSF52821">
    <property type="entry name" value="Rhodanese/Cell cycle control phosphatase"/>
    <property type="match status" value="1"/>
</dbReference>
<proteinExistence type="predicted"/>
<evidence type="ECO:0000259" key="1">
    <source>
        <dbReference type="PROSITE" id="PS50206"/>
    </source>
</evidence>
<accession>A0A1S1YW27</accession>
<gene>
    <name evidence="2" type="ORF">NH26_02125</name>
</gene>
<sequence length="100" mass="10754">MGFIRKLFGLGPKVNYKELVANGAAILDVRTEGEFEAGHPTGAINIPVDELHKFMPQVLKLGSPLVVCCKSGVRASRALSMIKKAGVKEVYNAGGWKSLK</sequence>
<dbReference type="InterPro" id="IPR001763">
    <property type="entry name" value="Rhodanese-like_dom"/>
</dbReference>
<dbReference type="InterPro" id="IPR052367">
    <property type="entry name" value="Thiosulfate_ST/Rhodanese-like"/>
</dbReference>
<dbReference type="PANTHER" id="PTHR45431">
    <property type="entry name" value="RHODANESE-LIKE DOMAIN-CONTAINING PROTEIN 15, CHLOROPLASTIC"/>
    <property type="match status" value="1"/>
</dbReference>
<dbReference type="PROSITE" id="PS50206">
    <property type="entry name" value="RHODANESE_3"/>
    <property type="match status" value="1"/>
</dbReference>
<dbReference type="EMBL" id="JRYR02000001">
    <property type="protein sequence ID" value="OHX65234.1"/>
    <property type="molecule type" value="Genomic_DNA"/>
</dbReference>
<keyword evidence="3" id="KW-1185">Reference proteome</keyword>
<comment type="caution">
    <text evidence="2">The sequence shown here is derived from an EMBL/GenBank/DDBJ whole genome shotgun (WGS) entry which is preliminary data.</text>
</comment>